<reference evidence="2" key="1">
    <citation type="submission" date="2024-05" db="EMBL/GenBank/DDBJ databases">
        <title>Alkalihalobacillus sp. strain MEB203 novel alkaliphilic bacterium from Lonar Lake, India.</title>
        <authorList>
            <person name="Joshi A."/>
            <person name="Thite S."/>
            <person name="Mengade P."/>
        </authorList>
    </citation>
    <scope>NUCLEOTIDE SEQUENCE</scope>
    <source>
        <strain evidence="2">MEB 203</strain>
    </source>
</reference>
<evidence type="ECO:0000313" key="2">
    <source>
        <dbReference type="EMBL" id="MDE5414620.1"/>
    </source>
</evidence>
<dbReference type="RefSeq" id="WP_275119236.1">
    <property type="nucleotide sequence ID" value="NZ_JAOTPO010000010.1"/>
</dbReference>
<evidence type="ECO:0000313" key="3">
    <source>
        <dbReference type="Proteomes" id="UP001148125"/>
    </source>
</evidence>
<dbReference type="Proteomes" id="UP001148125">
    <property type="component" value="Unassembled WGS sequence"/>
</dbReference>
<dbReference type="EMBL" id="JAOTPO010000010">
    <property type="protein sequence ID" value="MDE5414620.1"/>
    <property type="molecule type" value="Genomic_DNA"/>
</dbReference>
<protein>
    <recommendedName>
        <fullName evidence="4">DUF4023 domain-containing protein</fullName>
    </recommendedName>
</protein>
<evidence type="ECO:0008006" key="4">
    <source>
        <dbReference type="Google" id="ProtNLM"/>
    </source>
</evidence>
<accession>A0ABT5VGM7</accession>
<proteinExistence type="predicted"/>
<feature type="region of interest" description="Disordered" evidence="1">
    <location>
        <begin position="19"/>
        <end position="57"/>
    </location>
</feature>
<keyword evidence="3" id="KW-1185">Reference proteome</keyword>
<feature type="compositionally biased region" description="Polar residues" evidence="1">
    <location>
        <begin position="19"/>
        <end position="48"/>
    </location>
</feature>
<evidence type="ECO:0000256" key="1">
    <source>
        <dbReference type="SAM" id="MobiDB-lite"/>
    </source>
</evidence>
<organism evidence="2 3">
    <name type="scientific">Alkalihalobacterium chitinilyticum</name>
    <dbReference type="NCBI Taxonomy" id="2980103"/>
    <lineage>
        <taxon>Bacteria</taxon>
        <taxon>Bacillati</taxon>
        <taxon>Bacillota</taxon>
        <taxon>Bacilli</taxon>
        <taxon>Bacillales</taxon>
        <taxon>Bacillaceae</taxon>
        <taxon>Alkalihalobacterium</taxon>
    </lineage>
</organism>
<sequence>MTEKKKINLQEAIKQQLANKKQNLSQGNAKGHTSNQPKKMTSQQTKKINNQRKRMGT</sequence>
<name>A0ABT5VGM7_9BACI</name>
<gene>
    <name evidence="2" type="ORF">N7Z68_14675</name>
</gene>
<comment type="caution">
    <text evidence="2">The sequence shown here is derived from an EMBL/GenBank/DDBJ whole genome shotgun (WGS) entry which is preliminary data.</text>
</comment>